<feature type="transmembrane region" description="Helical" evidence="1">
    <location>
        <begin position="278"/>
        <end position="300"/>
    </location>
</feature>
<feature type="transmembrane region" description="Helical" evidence="1">
    <location>
        <begin position="248"/>
        <end position="272"/>
    </location>
</feature>
<protein>
    <recommendedName>
        <fullName evidence="3">GPR180/TMEM145 transmembrane domain-containing protein</fullName>
    </recommendedName>
</protein>
<evidence type="ECO:0000256" key="1">
    <source>
        <dbReference type="SAM" id="Phobius"/>
    </source>
</evidence>
<evidence type="ECO:0000256" key="2">
    <source>
        <dbReference type="SAM" id="SignalP"/>
    </source>
</evidence>
<gene>
    <name evidence="4" type="ORF">CBOVIS_LOCUS11779</name>
</gene>
<keyword evidence="1" id="KW-0812">Transmembrane</keyword>
<dbReference type="GO" id="GO:0019236">
    <property type="term" value="P:response to pheromone"/>
    <property type="evidence" value="ECO:0007669"/>
    <property type="project" value="InterPro"/>
</dbReference>
<dbReference type="InterPro" id="IPR019336">
    <property type="entry name" value="GPR180/TMEM145_TM"/>
</dbReference>
<dbReference type="EMBL" id="CADEPM010000010">
    <property type="protein sequence ID" value="CAB3410225.1"/>
    <property type="molecule type" value="Genomic_DNA"/>
</dbReference>
<dbReference type="InterPro" id="IPR047831">
    <property type="entry name" value="GPR180/TMEM145"/>
</dbReference>
<proteinExistence type="predicted"/>
<keyword evidence="1" id="KW-0472">Membrane</keyword>
<comment type="caution">
    <text evidence="4">The sequence shown here is derived from an EMBL/GenBank/DDBJ whole genome shotgun (WGS) entry which is preliminary data.</text>
</comment>
<keyword evidence="1" id="KW-1133">Transmembrane helix</keyword>
<dbReference type="PANTHER" id="PTHR23252:SF43">
    <property type="entry name" value="INTIMAL THICKNESS RELATED RECEPTOR IRP DOMAIN-CONTAINING PROTEIN"/>
    <property type="match status" value="1"/>
</dbReference>
<evidence type="ECO:0000313" key="4">
    <source>
        <dbReference type="EMBL" id="CAB3410225.1"/>
    </source>
</evidence>
<reference evidence="4 5" key="1">
    <citation type="submission" date="2020-04" db="EMBL/GenBank/DDBJ databases">
        <authorList>
            <person name="Laetsch R D."/>
            <person name="Stevens L."/>
            <person name="Kumar S."/>
            <person name="Blaxter L. M."/>
        </authorList>
    </citation>
    <scope>NUCLEOTIDE SEQUENCE [LARGE SCALE GENOMIC DNA]</scope>
</reference>
<accession>A0A8S1F2S0</accession>
<organism evidence="4 5">
    <name type="scientific">Caenorhabditis bovis</name>
    <dbReference type="NCBI Taxonomy" id="2654633"/>
    <lineage>
        <taxon>Eukaryota</taxon>
        <taxon>Metazoa</taxon>
        <taxon>Ecdysozoa</taxon>
        <taxon>Nematoda</taxon>
        <taxon>Chromadorea</taxon>
        <taxon>Rhabditida</taxon>
        <taxon>Rhabditina</taxon>
        <taxon>Rhabditomorpha</taxon>
        <taxon>Rhabditoidea</taxon>
        <taxon>Rhabditidae</taxon>
        <taxon>Peloderinae</taxon>
        <taxon>Caenorhabditis</taxon>
    </lineage>
</organism>
<evidence type="ECO:0000259" key="3">
    <source>
        <dbReference type="Pfam" id="PF10192"/>
    </source>
</evidence>
<feature type="signal peptide" evidence="2">
    <location>
        <begin position="1"/>
        <end position="20"/>
    </location>
</feature>
<dbReference type="GO" id="GO:0007186">
    <property type="term" value="P:G protein-coupled receptor signaling pathway"/>
    <property type="evidence" value="ECO:0007669"/>
    <property type="project" value="InterPro"/>
</dbReference>
<dbReference type="PANTHER" id="PTHR23252">
    <property type="entry name" value="INTIMAL THICKNESS RECEPTOR-RELATED"/>
    <property type="match status" value="1"/>
</dbReference>
<feature type="transmembrane region" description="Helical" evidence="1">
    <location>
        <begin position="393"/>
        <end position="414"/>
    </location>
</feature>
<dbReference type="OrthoDB" id="45670at2759"/>
<name>A0A8S1F2S0_9PELO</name>
<dbReference type="Proteomes" id="UP000494206">
    <property type="component" value="Unassembled WGS sequence"/>
</dbReference>
<sequence>MLHKWLLFLGTILLPIYVHGAYLQGIWNPSYQKAYFVTKFGYQQTNQKYPKDSRGFLFGNFIPQAVYNYSNPVLLALVSSENIHLFRSDSEYGLSCSGMLRNMTLKGFEPRCFPNGTSDVFRWIPCPEGHLCKGEDNPDNVIPGYQMTMQVVEPYNPEHWFVLLLSCNLDANCDWTDSQPNVDISYDIWLTNGRPESPAASFFTFNFSFDEQNTVQIFVITVILYAVLLMILSNAPYKNRLVPQRMRLLKLVVHMELAGYTFQCINVILYAYDGKGIFIFRVAGEILRNVSIQIFCFLLLMLARGWDITYQGSDFNRPVVIFWGILAGLDTVCFFFNFTYVYDVLHDVDVYSSWPGHVMILIRIIYAFWFLLEIRMLIDNEQNRAKAEFLAHFGAGYLVWFISLPMIGIVATFVSQLWRFSLILALRTFSNYVAICVVVHQFWPKSSYRKFFADYTNGHRRLGRDDSHELNDYENLIFMMDESNSDDDYPELDEFSRNEI</sequence>
<feature type="transmembrane region" description="Helical" evidence="1">
    <location>
        <begin position="320"/>
        <end position="342"/>
    </location>
</feature>
<dbReference type="AlphaFoldDB" id="A0A8S1F2S0"/>
<keyword evidence="5" id="KW-1185">Reference proteome</keyword>
<feature type="transmembrane region" description="Helical" evidence="1">
    <location>
        <begin position="354"/>
        <end position="372"/>
    </location>
</feature>
<feature type="domain" description="GPR180/TMEM145 transmembrane" evidence="3">
    <location>
        <begin position="219"/>
        <end position="437"/>
    </location>
</feature>
<evidence type="ECO:0000313" key="5">
    <source>
        <dbReference type="Proteomes" id="UP000494206"/>
    </source>
</evidence>
<feature type="chain" id="PRO_5035792844" description="GPR180/TMEM145 transmembrane domain-containing protein" evidence="2">
    <location>
        <begin position="21"/>
        <end position="500"/>
    </location>
</feature>
<dbReference type="Pfam" id="PF10192">
    <property type="entry name" value="GPR180-TMEM145_TM"/>
    <property type="match status" value="1"/>
</dbReference>
<keyword evidence="2" id="KW-0732">Signal</keyword>
<feature type="transmembrane region" description="Helical" evidence="1">
    <location>
        <begin position="215"/>
        <end position="236"/>
    </location>
</feature>
<feature type="transmembrane region" description="Helical" evidence="1">
    <location>
        <begin position="420"/>
        <end position="443"/>
    </location>
</feature>